<feature type="domain" description="Peptidase S54 rhomboid" evidence="10">
    <location>
        <begin position="224"/>
        <end position="358"/>
    </location>
</feature>
<keyword evidence="11" id="KW-0645">Protease</keyword>
<evidence type="ECO:0000256" key="8">
    <source>
        <dbReference type="SAM" id="MobiDB-lite"/>
    </source>
</evidence>
<keyword evidence="7" id="KW-0802">TPR repeat</keyword>
<dbReference type="Pfam" id="PF13414">
    <property type="entry name" value="TPR_11"/>
    <property type="match status" value="1"/>
</dbReference>
<sequence length="509" mass="58696">MFIEQEYYLWKLTYDLVVAQDFQVLNMSTEQGEIWLEKEQDWQTHVIRLTHKQINWRNELRRDLEKAYRQLSQNKKLFRGGKVQFHVVYVSEHPPVEEWENVEKDIASQKNPIFLYYMDNESKTREKKKLYDAFELDEPLIDQHVSESEMEAMLPYLKHQLVKKQQDQRKQVMSIFDYGKPRMTYFLLAVNVLIFLYIEWVGDSTSVETLIQYGAKFNPAIMDGEWWRIATSMFLHIGFLHLFMNMFALYYLGTAVEKLYGTRRFTWIYLLSGLFGGVASFMLNPHVAAGASGAIFGLFGALLFFGVQHKQLFFRTMGWNLIFIVLLNISFGLLVPQIDNGAHIGGMVGGFIATAVVRMPKQKNGFKQLTALIAYLILISGMALTGYMGLFNSGKVFSEVQETQELNQSGAYDEVIEITSEALGEPGEYEAALLFNRSFAYLQKGETSAARKDLLRVLELSPEMAEAHYNLALLYQEDGEEEKAADHAEQAADLNPDQKDFKELYDSLR</sequence>
<evidence type="ECO:0000256" key="1">
    <source>
        <dbReference type="ARBA" id="ARBA00004141"/>
    </source>
</evidence>
<evidence type="ECO:0000256" key="5">
    <source>
        <dbReference type="ARBA" id="ARBA00022989"/>
    </source>
</evidence>
<organism evidence="11 12">
    <name type="scientific">Halobacillus litoralis</name>
    <dbReference type="NCBI Taxonomy" id="45668"/>
    <lineage>
        <taxon>Bacteria</taxon>
        <taxon>Bacillati</taxon>
        <taxon>Bacillota</taxon>
        <taxon>Bacilli</taxon>
        <taxon>Bacillales</taxon>
        <taxon>Bacillaceae</taxon>
        <taxon>Halobacillus</taxon>
    </lineage>
</organism>
<dbReference type="PANTHER" id="PTHR43731">
    <property type="entry name" value="RHOMBOID PROTEASE"/>
    <property type="match status" value="1"/>
</dbReference>
<dbReference type="SMART" id="SM00028">
    <property type="entry name" value="TPR"/>
    <property type="match status" value="2"/>
</dbReference>
<dbReference type="SUPFAM" id="SSF144091">
    <property type="entry name" value="Rhomboid-like"/>
    <property type="match status" value="1"/>
</dbReference>
<keyword evidence="5 9" id="KW-1133">Transmembrane helix</keyword>
<dbReference type="InterPro" id="IPR035952">
    <property type="entry name" value="Rhomboid-like_sf"/>
</dbReference>
<dbReference type="OrthoDB" id="9813074at2"/>
<comment type="caution">
    <text evidence="11">The sequence shown here is derived from an EMBL/GenBank/DDBJ whole genome shotgun (WGS) entry which is preliminary data.</text>
</comment>
<keyword evidence="4" id="KW-0378">Hydrolase</keyword>
<evidence type="ECO:0000256" key="9">
    <source>
        <dbReference type="SAM" id="Phobius"/>
    </source>
</evidence>
<feature type="compositionally biased region" description="Basic and acidic residues" evidence="8">
    <location>
        <begin position="482"/>
        <end position="499"/>
    </location>
</feature>
<name>A0A845FDK0_9BACI</name>
<evidence type="ECO:0000256" key="6">
    <source>
        <dbReference type="ARBA" id="ARBA00023136"/>
    </source>
</evidence>
<keyword evidence="6 9" id="KW-0472">Membrane</keyword>
<dbReference type="GO" id="GO:0006508">
    <property type="term" value="P:proteolysis"/>
    <property type="evidence" value="ECO:0007669"/>
    <property type="project" value="UniProtKB-KW"/>
</dbReference>
<evidence type="ECO:0000259" key="10">
    <source>
        <dbReference type="Pfam" id="PF01694"/>
    </source>
</evidence>
<dbReference type="InterPro" id="IPR022764">
    <property type="entry name" value="Peptidase_S54_rhomboid_dom"/>
</dbReference>
<feature type="transmembrane region" description="Helical" evidence="9">
    <location>
        <begin position="233"/>
        <end position="253"/>
    </location>
</feature>
<dbReference type="GeneID" id="88626065"/>
<evidence type="ECO:0000313" key="11">
    <source>
        <dbReference type="EMBL" id="MYL71921.1"/>
    </source>
</evidence>
<dbReference type="PROSITE" id="PS50293">
    <property type="entry name" value="TPR_REGION"/>
    <property type="match status" value="1"/>
</dbReference>
<dbReference type="EMBL" id="WMFA01000005">
    <property type="protein sequence ID" value="MYL71921.1"/>
    <property type="molecule type" value="Genomic_DNA"/>
</dbReference>
<feature type="transmembrane region" description="Helical" evidence="9">
    <location>
        <begin position="183"/>
        <end position="200"/>
    </location>
</feature>
<evidence type="ECO:0000256" key="3">
    <source>
        <dbReference type="ARBA" id="ARBA00022692"/>
    </source>
</evidence>
<evidence type="ECO:0000313" key="12">
    <source>
        <dbReference type="Proteomes" id="UP000450457"/>
    </source>
</evidence>
<gene>
    <name evidence="11" type="ORF">GLW00_13720</name>
</gene>
<dbReference type="PROSITE" id="PS50005">
    <property type="entry name" value="TPR"/>
    <property type="match status" value="2"/>
</dbReference>
<evidence type="ECO:0000256" key="4">
    <source>
        <dbReference type="ARBA" id="ARBA00022801"/>
    </source>
</evidence>
<dbReference type="GO" id="GO:0016020">
    <property type="term" value="C:membrane"/>
    <property type="evidence" value="ECO:0007669"/>
    <property type="project" value="UniProtKB-SubCell"/>
</dbReference>
<accession>A0A845FDK0</accession>
<feature type="repeat" description="TPR" evidence="7">
    <location>
        <begin position="465"/>
        <end position="498"/>
    </location>
</feature>
<proteinExistence type="inferred from homology"/>
<evidence type="ECO:0000256" key="2">
    <source>
        <dbReference type="ARBA" id="ARBA00009045"/>
    </source>
</evidence>
<dbReference type="InterPro" id="IPR011990">
    <property type="entry name" value="TPR-like_helical_dom_sf"/>
</dbReference>
<comment type="subcellular location">
    <subcellularLocation>
        <location evidence="1">Membrane</location>
        <topology evidence="1">Multi-pass membrane protein</topology>
    </subcellularLocation>
</comment>
<dbReference type="PANTHER" id="PTHR43731:SF14">
    <property type="entry name" value="PRESENILIN-ASSOCIATED RHOMBOID-LIKE PROTEIN, MITOCHONDRIAL"/>
    <property type="match status" value="1"/>
</dbReference>
<dbReference type="AlphaFoldDB" id="A0A845FDK0"/>
<dbReference type="InterPro" id="IPR019734">
    <property type="entry name" value="TPR_rpt"/>
</dbReference>
<feature type="region of interest" description="Disordered" evidence="8">
    <location>
        <begin position="480"/>
        <end position="499"/>
    </location>
</feature>
<dbReference type="Proteomes" id="UP000450457">
    <property type="component" value="Unassembled WGS sequence"/>
</dbReference>
<dbReference type="RefSeq" id="WP_160915004.1">
    <property type="nucleotide sequence ID" value="NZ_WMFA01000005.1"/>
</dbReference>
<comment type="similarity">
    <text evidence="2">Belongs to the peptidase S54 family.</text>
</comment>
<feature type="transmembrane region" description="Helical" evidence="9">
    <location>
        <begin position="341"/>
        <end position="357"/>
    </location>
</feature>
<reference evidence="11 12" key="1">
    <citation type="submission" date="2019-11" db="EMBL/GenBank/DDBJ databases">
        <title>Genome sequences of 17 halophilic strains isolated from different environments.</title>
        <authorList>
            <person name="Furrow R.E."/>
        </authorList>
    </citation>
    <scope>NUCLEOTIDE SEQUENCE [LARGE SCALE GENOMIC DNA]</scope>
    <source>
        <strain evidence="11 12">SL-4</strain>
    </source>
</reference>
<dbReference type="Gene3D" id="1.25.40.10">
    <property type="entry name" value="Tetratricopeptide repeat domain"/>
    <property type="match status" value="1"/>
</dbReference>
<keyword evidence="3 9" id="KW-0812">Transmembrane</keyword>
<dbReference type="Pfam" id="PF01694">
    <property type="entry name" value="Rhomboid"/>
    <property type="match status" value="1"/>
</dbReference>
<feature type="transmembrane region" description="Helical" evidence="9">
    <location>
        <begin position="265"/>
        <end position="283"/>
    </location>
</feature>
<feature type="transmembrane region" description="Helical" evidence="9">
    <location>
        <begin position="319"/>
        <end position="335"/>
    </location>
</feature>
<dbReference type="SUPFAM" id="SSF48452">
    <property type="entry name" value="TPR-like"/>
    <property type="match status" value="1"/>
</dbReference>
<feature type="repeat" description="TPR" evidence="7">
    <location>
        <begin position="431"/>
        <end position="464"/>
    </location>
</feature>
<dbReference type="InterPro" id="IPR050925">
    <property type="entry name" value="Rhomboid_protease_S54"/>
</dbReference>
<dbReference type="GO" id="GO:0004252">
    <property type="term" value="F:serine-type endopeptidase activity"/>
    <property type="evidence" value="ECO:0007669"/>
    <property type="project" value="InterPro"/>
</dbReference>
<feature type="transmembrane region" description="Helical" evidence="9">
    <location>
        <begin position="369"/>
        <end position="390"/>
    </location>
</feature>
<protein>
    <submittedName>
        <fullName evidence="11">Rhomboid family intramembrane serine protease</fullName>
    </submittedName>
</protein>
<dbReference type="Gene3D" id="1.20.1540.10">
    <property type="entry name" value="Rhomboid-like"/>
    <property type="match status" value="1"/>
</dbReference>
<feature type="transmembrane region" description="Helical" evidence="9">
    <location>
        <begin position="289"/>
        <end position="307"/>
    </location>
</feature>
<evidence type="ECO:0000256" key="7">
    <source>
        <dbReference type="PROSITE-ProRule" id="PRU00339"/>
    </source>
</evidence>